<evidence type="ECO:0000256" key="1">
    <source>
        <dbReference type="SAM" id="Phobius"/>
    </source>
</evidence>
<accession>A0AAN6T4M7</accession>
<keyword evidence="1" id="KW-0812">Transmembrane</keyword>
<gene>
    <name evidence="2" type="ORF">N658DRAFT_492740</name>
</gene>
<dbReference type="AlphaFoldDB" id="A0AAN6T4M7"/>
<proteinExistence type="predicted"/>
<protein>
    <submittedName>
        <fullName evidence="2">Uncharacterized protein</fullName>
    </submittedName>
</protein>
<feature type="transmembrane region" description="Helical" evidence="1">
    <location>
        <begin position="41"/>
        <end position="62"/>
    </location>
</feature>
<dbReference type="Proteomes" id="UP001305647">
    <property type="component" value="Unassembled WGS sequence"/>
</dbReference>
<evidence type="ECO:0000313" key="3">
    <source>
        <dbReference type="Proteomes" id="UP001305647"/>
    </source>
</evidence>
<sequence>MHNLRTFARSFEPHPFQRLPVASHAAPADWGRLVRRSVKQAAVYFPLGLALLGWPYLGAVVLDGRV</sequence>
<name>A0AAN6T4M7_9PEZI</name>
<evidence type="ECO:0000313" key="2">
    <source>
        <dbReference type="EMBL" id="KAK4104638.1"/>
    </source>
</evidence>
<keyword evidence="1" id="KW-0472">Membrane</keyword>
<keyword evidence="1" id="KW-1133">Transmembrane helix</keyword>
<reference evidence="2" key="2">
    <citation type="submission" date="2023-05" db="EMBL/GenBank/DDBJ databases">
        <authorList>
            <consortium name="Lawrence Berkeley National Laboratory"/>
            <person name="Steindorff A."/>
            <person name="Hensen N."/>
            <person name="Bonometti L."/>
            <person name="Westerberg I."/>
            <person name="Brannstrom I.O."/>
            <person name="Guillou S."/>
            <person name="Cros-Aarteil S."/>
            <person name="Calhoun S."/>
            <person name="Haridas S."/>
            <person name="Kuo A."/>
            <person name="Mondo S."/>
            <person name="Pangilinan J."/>
            <person name="Riley R."/>
            <person name="Labutti K."/>
            <person name="Andreopoulos B."/>
            <person name="Lipzen A."/>
            <person name="Chen C."/>
            <person name="Yanf M."/>
            <person name="Daum C."/>
            <person name="Ng V."/>
            <person name="Clum A."/>
            <person name="Ohm R."/>
            <person name="Martin F."/>
            <person name="Silar P."/>
            <person name="Natvig D."/>
            <person name="Lalanne C."/>
            <person name="Gautier V."/>
            <person name="Ament-Velasquez S.L."/>
            <person name="Kruys A."/>
            <person name="Hutchinson M.I."/>
            <person name="Powell A.J."/>
            <person name="Barry K."/>
            <person name="Miller A.N."/>
            <person name="Grigoriev I.V."/>
            <person name="Debuchy R."/>
            <person name="Gladieux P."/>
            <person name="Thoren M.H."/>
            <person name="Johannesson H."/>
        </authorList>
    </citation>
    <scope>NUCLEOTIDE SEQUENCE</scope>
    <source>
        <strain evidence="2">CBS 757.83</strain>
    </source>
</reference>
<comment type="caution">
    <text evidence="2">The sequence shown here is derived from an EMBL/GenBank/DDBJ whole genome shotgun (WGS) entry which is preliminary data.</text>
</comment>
<keyword evidence="3" id="KW-1185">Reference proteome</keyword>
<reference evidence="2" key="1">
    <citation type="journal article" date="2023" name="Mol. Phylogenet. Evol.">
        <title>Genome-scale phylogeny and comparative genomics of the fungal order Sordariales.</title>
        <authorList>
            <person name="Hensen N."/>
            <person name="Bonometti L."/>
            <person name="Westerberg I."/>
            <person name="Brannstrom I.O."/>
            <person name="Guillou S."/>
            <person name="Cros-Aarteil S."/>
            <person name="Calhoun S."/>
            <person name="Haridas S."/>
            <person name="Kuo A."/>
            <person name="Mondo S."/>
            <person name="Pangilinan J."/>
            <person name="Riley R."/>
            <person name="LaButti K."/>
            <person name="Andreopoulos B."/>
            <person name="Lipzen A."/>
            <person name="Chen C."/>
            <person name="Yan M."/>
            <person name="Daum C."/>
            <person name="Ng V."/>
            <person name="Clum A."/>
            <person name="Steindorff A."/>
            <person name="Ohm R.A."/>
            <person name="Martin F."/>
            <person name="Silar P."/>
            <person name="Natvig D.O."/>
            <person name="Lalanne C."/>
            <person name="Gautier V."/>
            <person name="Ament-Velasquez S.L."/>
            <person name="Kruys A."/>
            <person name="Hutchinson M.I."/>
            <person name="Powell A.J."/>
            <person name="Barry K."/>
            <person name="Miller A.N."/>
            <person name="Grigoriev I.V."/>
            <person name="Debuchy R."/>
            <person name="Gladieux P."/>
            <person name="Hiltunen Thoren M."/>
            <person name="Johannesson H."/>
        </authorList>
    </citation>
    <scope>NUCLEOTIDE SEQUENCE</scope>
    <source>
        <strain evidence="2">CBS 757.83</strain>
    </source>
</reference>
<dbReference type="EMBL" id="MU863626">
    <property type="protein sequence ID" value="KAK4104638.1"/>
    <property type="molecule type" value="Genomic_DNA"/>
</dbReference>
<organism evidence="2 3">
    <name type="scientific">Parathielavia hyrcaniae</name>
    <dbReference type="NCBI Taxonomy" id="113614"/>
    <lineage>
        <taxon>Eukaryota</taxon>
        <taxon>Fungi</taxon>
        <taxon>Dikarya</taxon>
        <taxon>Ascomycota</taxon>
        <taxon>Pezizomycotina</taxon>
        <taxon>Sordariomycetes</taxon>
        <taxon>Sordariomycetidae</taxon>
        <taxon>Sordariales</taxon>
        <taxon>Chaetomiaceae</taxon>
        <taxon>Parathielavia</taxon>
    </lineage>
</organism>